<feature type="domain" description="Ras-GEF" evidence="7">
    <location>
        <begin position="800"/>
        <end position="1050"/>
    </location>
</feature>
<accession>A0A1Y2CUT0</accession>
<dbReference type="InterPro" id="IPR008937">
    <property type="entry name" value="Ras-like_GEF"/>
</dbReference>
<evidence type="ECO:0000256" key="1">
    <source>
        <dbReference type="ARBA" id="ARBA00022443"/>
    </source>
</evidence>
<comment type="caution">
    <text evidence="10">The sequence shown here is derived from an EMBL/GenBank/DDBJ whole genome shotgun (WGS) entry which is preliminary data.</text>
</comment>
<dbReference type="SUPFAM" id="SSF51045">
    <property type="entry name" value="WW domain"/>
    <property type="match status" value="1"/>
</dbReference>
<dbReference type="PROSITE" id="PS50212">
    <property type="entry name" value="RASGEF_NTER"/>
    <property type="match status" value="1"/>
</dbReference>
<dbReference type="SUPFAM" id="SSF50044">
    <property type="entry name" value="SH3-domain"/>
    <property type="match status" value="1"/>
</dbReference>
<dbReference type="CDD" id="cd06224">
    <property type="entry name" value="REM"/>
    <property type="match status" value="1"/>
</dbReference>
<dbReference type="Pfam" id="PF00618">
    <property type="entry name" value="RasGEF_N"/>
    <property type="match status" value="1"/>
</dbReference>
<proteinExistence type="predicted"/>
<dbReference type="SMART" id="SM00229">
    <property type="entry name" value="RasGEFN"/>
    <property type="match status" value="1"/>
</dbReference>
<dbReference type="PANTHER" id="PTHR23113">
    <property type="entry name" value="GUANINE NUCLEOTIDE EXCHANGE FACTOR"/>
    <property type="match status" value="1"/>
</dbReference>
<dbReference type="Gene3D" id="1.10.840.10">
    <property type="entry name" value="Ras guanine-nucleotide exchange factors catalytic domain"/>
    <property type="match status" value="2"/>
</dbReference>
<dbReference type="SMART" id="SM00456">
    <property type="entry name" value="WW"/>
    <property type="match status" value="3"/>
</dbReference>
<dbReference type="Proteomes" id="UP000193642">
    <property type="component" value="Unassembled WGS sequence"/>
</dbReference>
<dbReference type="Gene3D" id="2.20.70.10">
    <property type="match status" value="2"/>
</dbReference>
<keyword evidence="2 3" id="KW-0344">Guanine-nucleotide releasing factor</keyword>
<dbReference type="OrthoDB" id="546434at2759"/>
<keyword evidence="11" id="KW-1185">Reference proteome</keyword>
<dbReference type="InterPro" id="IPR001202">
    <property type="entry name" value="WW_dom"/>
</dbReference>
<keyword evidence="1 4" id="KW-0728">SH3 domain</keyword>
<feature type="region of interest" description="Disordered" evidence="5">
    <location>
        <begin position="140"/>
        <end position="161"/>
    </location>
</feature>
<evidence type="ECO:0000259" key="8">
    <source>
        <dbReference type="PROSITE" id="PS50020"/>
    </source>
</evidence>
<dbReference type="Pfam" id="PF25006">
    <property type="entry name" value="DUF7783"/>
    <property type="match status" value="1"/>
</dbReference>
<dbReference type="InterPro" id="IPR000651">
    <property type="entry name" value="Ras-like_Gua-exchang_fac_N"/>
</dbReference>
<dbReference type="CDD" id="cd00155">
    <property type="entry name" value="RasGEF"/>
    <property type="match status" value="1"/>
</dbReference>
<organism evidence="10 11">
    <name type="scientific">Rhizoclosmatium globosum</name>
    <dbReference type="NCBI Taxonomy" id="329046"/>
    <lineage>
        <taxon>Eukaryota</taxon>
        <taxon>Fungi</taxon>
        <taxon>Fungi incertae sedis</taxon>
        <taxon>Chytridiomycota</taxon>
        <taxon>Chytridiomycota incertae sedis</taxon>
        <taxon>Chytridiomycetes</taxon>
        <taxon>Chytridiales</taxon>
        <taxon>Chytriomycetaceae</taxon>
        <taxon>Rhizoclosmatium</taxon>
    </lineage>
</organism>
<evidence type="ECO:0000259" key="7">
    <source>
        <dbReference type="PROSITE" id="PS50009"/>
    </source>
</evidence>
<name>A0A1Y2CUT0_9FUNG</name>
<feature type="domain" description="SH3" evidence="6">
    <location>
        <begin position="8"/>
        <end position="67"/>
    </location>
</feature>
<dbReference type="GO" id="GO:0005886">
    <property type="term" value="C:plasma membrane"/>
    <property type="evidence" value="ECO:0007669"/>
    <property type="project" value="TreeGrafter"/>
</dbReference>
<dbReference type="InterPro" id="IPR023578">
    <property type="entry name" value="Ras_GEF_dom_sf"/>
</dbReference>
<feature type="region of interest" description="Disordered" evidence="5">
    <location>
        <begin position="574"/>
        <end position="605"/>
    </location>
</feature>
<dbReference type="GO" id="GO:0007265">
    <property type="term" value="P:Ras protein signal transduction"/>
    <property type="evidence" value="ECO:0007669"/>
    <property type="project" value="TreeGrafter"/>
</dbReference>
<dbReference type="PROSITE" id="PS50009">
    <property type="entry name" value="RASGEF_CAT"/>
    <property type="match status" value="1"/>
</dbReference>
<evidence type="ECO:0000259" key="6">
    <source>
        <dbReference type="PROSITE" id="PS50002"/>
    </source>
</evidence>
<dbReference type="PROSITE" id="PS50020">
    <property type="entry name" value="WW_DOMAIN_2"/>
    <property type="match status" value="1"/>
</dbReference>
<sequence>MSNDQIESCFETHIAKYDYQGTDDTKLTLAAEDSITVIQKAASGWWFGTVGLRRGWFPSNFVHSIEEHSVSVSASLNSGGLNSAGLNSGGLAASALNIRCETDDGRIYYVNAVTGETAWDESPQVLSPSINQLSIKGDDVASMESGSNRSGRHTHATSNSGLQLAPNWTRIDNPDGQIVYYNSVSGEMQFNIPYAENVVAAIAEQKPKKAPHAGIVRSSAELPPQWSQKTLNDGRIYYFNYVTDESVWSLDSVDSATGELLISIPDIEDEIFIAIESYRQVEFPEGFENWKLLSDKLIDSITTLGNISKERQRLKVTRQSANIVESVRLFLLASRIAQAEPEVRKTIRAVHTKVMATLANSIRAASIACLVWPPPDAFQCLQSSTAELVYTMKEFAQTGLEVNLIISDTDVAEATETGAFATAGGQGPSNNEILHELRVRANHISNQVDKIVSDIQQNAFTDSKVQVLGGIRSITTEVSDFISAVDEYLPASVLPAELNEELKTEKASVFNTVAQLLAAISAATNPFAPSNAISDVAISSTYVTDAMSDLLITIKFAVQEKELLEEGGAAAFVQSPTGDSGYGDSAKLTSDSGSDSGIPSVSFPKRNSSLQARAPIGETADSTARNNVLRLNIPRPGRVKSSESASVSSSGKEKPWYLKYNYDTSEIVIASDGLVKGGTLPALVERMTLHDSNDPVYVQSFLLTYRSFTTSSELFTILRDRYMLTPPAELNETELEDWIKRKRDLIRLRVFNVMKNWIENYCYDDEEDRTVLESLKEFAETKMSEETPTSATQLVTLVERRKELGPNMRIKNAQINPEEVPPPILPWSLKKIKLLDLDPKELARQLTLMESSVYSKIQPVAGWVIATILGEPDVKKRALIVKQYINVAEQCAILNNYCTLNTILGALNSASVHRLKKTWTLVGKPLQQRFKELVSLMSLEKNFSKYRESLRASNPPCIPFFGLYLTDLTFIEDGSADFLRSREKTFNAEEFTIVTPAGQTAEIIREIQQFQNEPYRLKPVNFIQDFVRSGFSEAVDDKELFALSLELEPRDRSVEANISQIHVNGAFLV</sequence>
<dbReference type="InterPro" id="IPR001452">
    <property type="entry name" value="SH3_domain"/>
</dbReference>
<evidence type="ECO:0000256" key="3">
    <source>
        <dbReference type="PROSITE-ProRule" id="PRU00168"/>
    </source>
</evidence>
<dbReference type="CDD" id="cd00201">
    <property type="entry name" value="WW"/>
    <property type="match status" value="2"/>
</dbReference>
<evidence type="ECO:0000259" key="9">
    <source>
        <dbReference type="PROSITE" id="PS50212"/>
    </source>
</evidence>
<dbReference type="AlphaFoldDB" id="A0A1Y2CUT0"/>
<evidence type="ECO:0000256" key="4">
    <source>
        <dbReference type="PROSITE-ProRule" id="PRU00192"/>
    </source>
</evidence>
<dbReference type="STRING" id="329046.A0A1Y2CUT0"/>
<dbReference type="Pfam" id="PF00617">
    <property type="entry name" value="RasGEF"/>
    <property type="match status" value="1"/>
</dbReference>
<dbReference type="PROSITE" id="PS50002">
    <property type="entry name" value="SH3"/>
    <property type="match status" value="1"/>
</dbReference>
<evidence type="ECO:0000256" key="2">
    <source>
        <dbReference type="ARBA" id="ARBA00022658"/>
    </source>
</evidence>
<feature type="domain" description="N-terminal Ras-GEF" evidence="9">
    <location>
        <begin position="671"/>
        <end position="802"/>
    </location>
</feature>
<dbReference type="Gene3D" id="1.20.870.10">
    <property type="entry name" value="Son of sevenless (SoS) protein Chain: S domain 1"/>
    <property type="match status" value="2"/>
</dbReference>
<dbReference type="InterPro" id="IPR036020">
    <property type="entry name" value="WW_dom_sf"/>
</dbReference>
<dbReference type="SMART" id="SM00147">
    <property type="entry name" value="RasGEF"/>
    <property type="match status" value="1"/>
</dbReference>
<evidence type="ECO:0000313" key="10">
    <source>
        <dbReference type="EMBL" id="ORY50820.1"/>
    </source>
</evidence>
<evidence type="ECO:0000256" key="5">
    <source>
        <dbReference type="SAM" id="MobiDB-lite"/>
    </source>
</evidence>
<feature type="domain" description="WW" evidence="8">
    <location>
        <begin position="220"/>
        <end position="253"/>
    </location>
</feature>
<dbReference type="InterPro" id="IPR011047">
    <property type="entry name" value="Quinoprotein_ADH-like_sf"/>
</dbReference>
<dbReference type="Gene3D" id="2.30.30.40">
    <property type="entry name" value="SH3 Domains"/>
    <property type="match status" value="1"/>
</dbReference>
<feature type="compositionally biased region" description="Polar residues" evidence="5">
    <location>
        <begin position="587"/>
        <end position="605"/>
    </location>
</feature>
<dbReference type="PANTHER" id="PTHR23113:SF368">
    <property type="entry name" value="CELL DIVISION CONTROL PROTEIN 25"/>
    <property type="match status" value="1"/>
</dbReference>
<reference evidence="10 11" key="1">
    <citation type="submission" date="2016-07" db="EMBL/GenBank/DDBJ databases">
        <title>Pervasive Adenine N6-methylation of Active Genes in Fungi.</title>
        <authorList>
            <consortium name="DOE Joint Genome Institute"/>
            <person name="Mondo S.J."/>
            <person name="Dannebaum R.O."/>
            <person name="Kuo R.C."/>
            <person name="Labutti K."/>
            <person name="Haridas S."/>
            <person name="Kuo A."/>
            <person name="Salamov A."/>
            <person name="Ahrendt S.R."/>
            <person name="Lipzen A."/>
            <person name="Sullivan W."/>
            <person name="Andreopoulos W.B."/>
            <person name="Clum A."/>
            <person name="Lindquist E."/>
            <person name="Daum C."/>
            <person name="Ramamoorthy G.K."/>
            <person name="Gryganskyi A."/>
            <person name="Culley D."/>
            <person name="Magnuson J.K."/>
            <person name="James T.Y."/>
            <person name="O'Malley M.A."/>
            <person name="Stajich J.E."/>
            <person name="Spatafora J.W."/>
            <person name="Visel A."/>
            <person name="Grigoriev I.V."/>
        </authorList>
    </citation>
    <scope>NUCLEOTIDE SEQUENCE [LARGE SCALE GENOMIC DNA]</scope>
    <source>
        <strain evidence="10 11">JEL800</strain>
    </source>
</reference>
<dbReference type="SUPFAM" id="SSF48366">
    <property type="entry name" value="Ras GEF"/>
    <property type="match status" value="1"/>
</dbReference>
<dbReference type="InterPro" id="IPR036964">
    <property type="entry name" value="RASGEF_cat_dom_sf"/>
</dbReference>
<dbReference type="InterPro" id="IPR001895">
    <property type="entry name" value="RASGEF_cat_dom"/>
</dbReference>
<dbReference type="InterPro" id="IPR036028">
    <property type="entry name" value="SH3-like_dom_sf"/>
</dbReference>
<dbReference type="SMART" id="SM00326">
    <property type="entry name" value="SH3"/>
    <property type="match status" value="1"/>
</dbReference>
<evidence type="ECO:0000313" key="11">
    <source>
        <dbReference type="Proteomes" id="UP000193642"/>
    </source>
</evidence>
<dbReference type="EMBL" id="MCGO01000006">
    <property type="protein sequence ID" value="ORY50820.1"/>
    <property type="molecule type" value="Genomic_DNA"/>
</dbReference>
<dbReference type="GO" id="GO:0005085">
    <property type="term" value="F:guanyl-nucleotide exchange factor activity"/>
    <property type="evidence" value="ECO:0007669"/>
    <property type="project" value="UniProtKB-KW"/>
</dbReference>
<protein>
    <submittedName>
        <fullName evidence="10">Ras GEF</fullName>
    </submittedName>
</protein>
<dbReference type="Pfam" id="PF14604">
    <property type="entry name" value="SH3_9"/>
    <property type="match status" value="1"/>
</dbReference>
<dbReference type="SUPFAM" id="SSF50998">
    <property type="entry name" value="Quinoprotein alcohol dehydrogenase-like"/>
    <property type="match status" value="1"/>
</dbReference>
<dbReference type="InterPro" id="IPR056685">
    <property type="entry name" value="DUF7783"/>
</dbReference>
<gene>
    <name evidence="10" type="ORF">BCR33DRAFT_780730</name>
</gene>